<dbReference type="Proteomes" id="UP000289794">
    <property type="component" value="Chromosome"/>
</dbReference>
<organism evidence="2 3">
    <name type="scientific">Blautia producta</name>
    <dbReference type="NCBI Taxonomy" id="33035"/>
    <lineage>
        <taxon>Bacteria</taxon>
        <taxon>Bacillati</taxon>
        <taxon>Bacillota</taxon>
        <taxon>Clostridia</taxon>
        <taxon>Lachnospirales</taxon>
        <taxon>Lachnospiraceae</taxon>
        <taxon>Blautia</taxon>
    </lineage>
</organism>
<reference evidence="2 3" key="1">
    <citation type="submission" date="2019-01" db="EMBL/GenBank/DDBJ databases">
        <title>PMF-metabolizing Aryl O-demethylase.</title>
        <authorList>
            <person name="Kim M."/>
        </authorList>
    </citation>
    <scope>NUCLEOTIDE SEQUENCE [LARGE SCALE GENOMIC DNA]</scope>
    <source>
        <strain evidence="2 3">PMF1</strain>
    </source>
</reference>
<dbReference type="Pfam" id="PF14265">
    <property type="entry name" value="DUF4355"/>
    <property type="match status" value="1"/>
</dbReference>
<feature type="compositionally biased region" description="Gly residues" evidence="1">
    <location>
        <begin position="25"/>
        <end position="47"/>
    </location>
</feature>
<evidence type="ECO:0000256" key="1">
    <source>
        <dbReference type="SAM" id="MobiDB-lite"/>
    </source>
</evidence>
<sequence>MRNKYFRFACCALPMDLQFFAEPGDGAGADGGNGGGAEGGEGGTGGDDGTEPPSFDDLLKGGHQAEFDRRVQKAIDTAVGKAQEKWQALTDDKLSEADKLNRMTKEEKAQYLVKKREEELAEREAGITRRELMADAKNTLAEKKLPVGLAEVLDYTDEDSCNKSIATVEKAFHEILETAVYERLKGSTPPTKAPETKAVTKDEYSKMGYAERLKLKTDDPELYRQLSGK</sequence>
<dbReference type="AlphaFoldDB" id="A0A4P6M652"/>
<proteinExistence type="predicted"/>
<evidence type="ECO:0000313" key="2">
    <source>
        <dbReference type="EMBL" id="QBF00053.1"/>
    </source>
</evidence>
<dbReference type="KEGG" id="bpro:PMF13cell1_05649"/>
<dbReference type="InterPro" id="IPR025580">
    <property type="entry name" value="Gp46"/>
</dbReference>
<accession>A0A4P6M652</accession>
<evidence type="ECO:0000313" key="3">
    <source>
        <dbReference type="Proteomes" id="UP000289794"/>
    </source>
</evidence>
<gene>
    <name evidence="2" type="ORF">PMF13cell1_05649</name>
</gene>
<protein>
    <recommendedName>
        <fullName evidence="4">DUF4355 domain-containing protein</fullName>
    </recommendedName>
</protein>
<name>A0A4P6M652_9FIRM</name>
<dbReference type="RefSeq" id="WP_130182925.1">
    <property type="nucleotide sequence ID" value="NZ_CP035945.1"/>
</dbReference>
<evidence type="ECO:0008006" key="4">
    <source>
        <dbReference type="Google" id="ProtNLM"/>
    </source>
</evidence>
<feature type="region of interest" description="Disordered" evidence="1">
    <location>
        <begin position="22"/>
        <end position="60"/>
    </location>
</feature>
<dbReference type="EMBL" id="CP035945">
    <property type="protein sequence ID" value="QBF00053.1"/>
    <property type="molecule type" value="Genomic_DNA"/>
</dbReference>